<comment type="similarity">
    <text evidence="2 7">Belongs to the glucose-6-phosphate dehydrogenase family.</text>
</comment>
<feature type="domain" description="Glucose-6-phosphate dehydrogenase NAD-binding" evidence="8">
    <location>
        <begin position="10"/>
        <end position="185"/>
    </location>
</feature>
<feature type="binding site" evidence="7">
    <location>
        <position position="47"/>
    </location>
    <ligand>
        <name>NADP(+)</name>
        <dbReference type="ChEBI" id="CHEBI:58349"/>
    </ligand>
</feature>
<dbReference type="Gene3D" id="3.40.50.720">
    <property type="entry name" value="NAD(P)-binding Rossmann-like Domain"/>
    <property type="match status" value="1"/>
</dbReference>
<evidence type="ECO:0000256" key="2">
    <source>
        <dbReference type="ARBA" id="ARBA00009975"/>
    </source>
</evidence>
<dbReference type="UniPathway" id="UPA00115">
    <property type="reaction ID" value="UER00408"/>
</dbReference>
<name>A0A4V2GJ20_9GAMM</name>
<dbReference type="NCBIfam" id="NF009492">
    <property type="entry name" value="PRK12853.1-3"/>
    <property type="match status" value="1"/>
</dbReference>
<comment type="pathway">
    <text evidence="1 7">Carbohydrate degradation; pentose phosphate pathway; D-ribulose 5-phosphate from D-glucose 6-phosphate (oxidative stage): step 1/3.</text>
</comment>
<feature type="binding site" evidence="7">
    <location>
        <position position="214"/>
    </location>
    <ligand>
        <name>substrate</name>
    </ligand>
</feature>
<evidence type="ECO:0000256" key="7">
    <source>
        <dbReference type="HAMAP-Rule" id="MF_00966"/>
    </source>
</evidence>
<evidence type="ECO:0000313" key="11">
    <source>
        <dbReference type="Proteomes" id="UP000292298"/>
    </source>
</evidence>
<dbReference type="GO" id="GO:0050661">
    <property type="term" value="F:NADP binding"/>
    <property type="evidence" value="ECO:0007669"/>
    <property type="project" value="UniProtKB-UniRule"/>
</dbReference>
<keyword evidence="3 7" id="KW-0313">Glucose metabolism</keyword>
<evidence type="ECO:0000259" key="9">
    <source>
        <dbReference type="Pfam" id="PF02781"/>
    </source>
</evidence>
<protein>
    <recommendedName>
        <fullName evidence="7">Glucose-6-phosphate 1-dehydrogenase</fullName>
        <shortName evidence="7">G6PD</shortName>
        <ecNumber evidence="7">1.1.1.49</ecNumber>
    </recommendedName>
</protein>
<keyword evidence="11" id="KW-1185">Reference proteome</keyword>
<feature type="domain" description="Glucose-6-phosphate dehydrogenase C-terminal" evidence="9">
    <location>
        <begin position="188"/>
        <end position="484"/>
    </location>
</feature>
<organism evidence="10 11">
    <name type="scientific">Spiribacter vilamensis</name>
    <dbReference type="NCBI Taxonomy" id="531306"/>
    <lineage>
        <taxon>Bacteria</taxon>
        <taxon>Pseudomonadati</taxon>
        <taxon>Pseudomonadota</taxon>
        <taxon>Gammaproteobacteria</taxon>
        <taxon>Chromatiales</taxon>
        <taxon>Ectothiorhodospiraceae</taxon>
        <taxon>Spiribacter</taxon>
    </lineage>
</organism>
<evidence type="ECO:0000256" key="6">
    <source>
        <dbReference type="ARBA" id="ARBA00023277"/>
    </source>
</evidence>
<dbReference type="PANTHER" id="PTHR23429:SF0">
    <property type="entry name" value="GLUCOSE-6-PHOSPHATE 1-DEHYDROGENASE"/>
    <property type="match status" value="1"/>
</dbReference>
<dbReference type="InterPro" id="IPR036291">
    <property type="entry name" value="NAD(P)-bd_dom_sf"/>
</dbReference>
<comment type="function">
    <text evidence="7">Catalyzes the oxidation of glucose 6-phosphate to 6-phosphogluconolactone.</text>
</comment>
<dbReference type="Pfam" id="PF02781">
    <property type="entry name" value="G6PD_C"/>
    <property type="match status" value="1"/>
</dbReference>
<gene>
    <name evidence="7" type="primary">zwf</name>
    <name evidence="10" type="ORF">EV698_0910</name>
</gene>
<sequence>MKSTKPFDLVLFGATGDLAMSKLLPALYRRDRAGQLPADGRIIATARTRLDRDAFIARVTAAFDEYLEADERTNDDWQRFVERLDFVSIDADTSGGFEDLARLVSGREDHTRVFYLAVAPNYFVEICEHLHAHGLVTDRARVVLEKPLGHDLASARSISEQIGAIFSEDAIYRIDHYLGKETVQNLIALRFGNMLFEPLWRRDWVRDVQISVSEQLGVSGRAGFYDRTGALRDMVQNHLLQLLCIIAMEPPTDIGADAVRDEKLKVLRALKRLEGQDALRNTVRGQYRAGAIAGQPVSGYLDEEGVPPDSRTETFVALRTEVANWRWAGVPFYLRTGKRLQERAAEIVVNFRDVPHSIFGVTYGAGQPNRLVIKLQPDEGVRMHMMAKSPGDRMQLRPVSLNLDFAEAFRQRPPDAYERLLMDVLRGRLTLFMRRDELYAAWSWIEPILDAWNEAGDAPKAYTAGTWGPAASSALLAREDANWHEET</sequence>
<comment type="catalytic activity">
    <reaction evidence="7">
        <text>D-glucose 6-phosphate + NADP(+) = 6-phospho-D-glucono-1,5-lactone + NADPH + H(+)</text>
        <dbReference type="Rhea" id="RHEA:15841"/>
        <dbReference type="ChEBI" id="CHEBI:15378"/>
        <dbReference type="ChEBI" id="CHEBI:57783"/>
        <dbReference type="ChEBI" id="CHEBI:57955"/>
        <dbReference type="ChEBI" id="CHEBI:58349"/>
        <dbReference type="ChEBI" id="CHEBI:61548"/>
        <dbReference type="EC" id="1.1.1.49"/>
    </reaction>
</comment>
<dbReference type="Gene3D" id="3.30.360.10">
    <property type="entry name" value="Dihydrodipicolinate Reductase, domain 2"/>
    <property type="match status" value="1"/>
</dbReference>
<dbReference type="InterPro" id="IPR022675">
    <property type="entry name" value="G6P_DH_C"/>
</dbReference>
<evidence type="ECO:0000256" key="3">
    <source>
        <dbReference type="ARBA" id="ARBA00022526"/>
    </source>
</evidence>
<keyword evidence="5 7" id="KW-0560">Oxidoreductase</keyword>
<dbReference type="EC" id="1.1.1.49" evidence="7"/>
<dbReference type="AlphaFoldDB" id="A0A4V2GJ20"/>
<dbReference type="SUPFAM" id="SSF51735">
    <property type="entry name" value="NAD(P)-binding Rossmann-fold domains"/>
    <property type="match status" value="1"/>
</dbReference>
<dbReference type="GO" id="GO:0004345">
    <property type="term" value="F:glucose-6-phosphate dehydrogenase activity"/>
    <property type="evidence" value="ECO:0007669"/>
    <property type="project" value="UniProtKB-UniRule"/>
</dbReference>
<accession>A0A4V2GJ20</accession>
<dbReference type="SUPFAM" id="SSF55347">
    <property type="entry name" value="Glyceraldehyde-3-phosphate dehydrogenase-like, C-terminal domain"/>
    <property type="match status" value="1"/>
</dbReference>
<dbReference type="GO" id="GO:0006006">
    <property type="term" value="P:glucose metabolic process"/>
    <property type="evidence" value="ECO:0007669"/>
    <property type="project" value="UniProtKB-KW"/>
</dbReference>
<comment type="caution">
    <text evidence="7">Lacks conserved residue(s) required for the propagation of feature annotation.</text>
</comment>
<dbReference type="OrthoDB" id="9802739at2"/>
<dbReference type="EMBL" id="SHLI01000001">
    <property type="protein sequence ID" value="RZU98655.1"/>
    <property type="molecule type" value="Genomic_DNA"/>
</dbReference>
<dbReference type="PIRSF" id="PIRSF000110">
    <property type="entry name" value="G6PD"/>
    <property type="match status" value="1"/>
</dbReference>
<reference evidence="10 11" key="1">
    <citation type="submission" date="2019-02" db="EMBL/GenBank/DDBJ databases">
        <title>Genomic Encyclopedia of Type Strains, Phase IV (KMG-IV): sequencing the most valuable type-strain genomes for metagenomic binning, comparative biology and taxonomic classification.</title>
        <authorList>
            <person name="Goeker M."/>
        </authorList>
    </citation>
    <scope>NUCLEOTIDE SEQUENCE [LARGE SCALE GENOMIC DNA]</scope>
    <source>
        <strain evidence="10 11">DSM 21056</strain>
    </source>
</reference>
<dbReference type="PROSITE" id="PS00069">
    <property type="entry name" value="G6P_DEHYDROGENASE"/>
    <property type="match status" value="1"/>
</dbReference>
<dbReference type="InterPro" id="IPR022674">
    <property type="entry name" value="G6P_DH_NAD-bd"/>
</dbReference>
<feature type="binding site" evidence="7">
    <location>
        <position position="180"/>
    </location>
    <ligand>
        <name>substrate</name>
    </ligand>
</feature>
<dbReference type="PANTHER" id="PTHR23429">
    <property type="entry name" value="GLUCOSE-6-PHOSPHATE 1-DEHYDROGENASE G6PD"/>
    <property type="match status" value="1"/>
</dbReference>
<dbReference type="InterPro" id="IPR001282">
    <property type="entry name" value="G6P_DH"/>
</dbReference>
<dbReference type="RefSeq" id="WP_130502948.1">
    <property type="nucleotide sequence ID" value="NZ_SHLI01000001.1"/>
</dbReference>
<feature type="binding site" evidence="7">
    <location>
        <position position="233"/>
    </location>
    <ligand>
        <name>substrate</name>
    </ligand>
</feature>
<keyword evidence="6 7" id="KW-0119">Carbohydrate metabolism</keyword>
<feature type="binding site" evidence="7">
    <location>
        <position position="338"/>
    </location>
    <ligand>
        <name>substrate</name>
    </ligand>
</feature>
<comment type="caution">
    <text evidence="10">The sequence shown here is derived from an EMBL/GenBank/DDBJ whole genome shotgun (WGS) entry which is preliminary data.</text>
</comment>
<dbReference type="GO" id="GO:0009051">
    <property type="term" value="P:pentose-phosphate shunt, oxidative branch"/>
    <property type="evidence" value="ECO:0007669"/>
    <property type="project" value="TreeGrafter"/>
</dbReference>
<dbReference type="NCBIfam" id="TIGR00871">
    <property type="entry name" value="zwf"/>
    <property type="match status" value="1"/>
</dbReference>
<evidence type="ECO:0000256" key="4">
    <source>
        <dbReference type="ARBA" id="ARBA00022857"/>
    </source>
</evidence>
<dbReference type="Proteomes" id="UP000292298">
    <property type="component" value="Unassembled WGS sequence"/>
</dbReference>
<dbReference type="InterPro" id="IPR019796">
    <property type="entry name" value="G6P_DH_AS"/>
</dbReference>
<dbReference type="HAMAP" id="MF_00966">
    <property type="entry name" value="G6PD"/>
    <property type="match status" value="1"/>
</dbReference>
<feature type="binding site" evidence="7">
    <location>
        <position position="176"/>
    </location>
    <ligand>
        <name>substrate</name>
    </ligand>
</feature>
<dbReference type="Pfam" id="PF00479">
    <property type="entry name" value="G6PD_N"/>
    <property type="match status" value="1"/>
</dbReference>
<keyword evidence="4 7" id="KW-0521">NADP</keyword>
<feature type="active site" description="Proton acceptor" evidence="7">
    <location>
        <position position="238"/>
    </location>
</feature>
<evidence type="ECO:0000313" key="10">
    <source>
        <dbReference type="EMBL" id="RZU98655.1"/>
    </source>
</evidence>
<dbReference type="PRINTS" id="PR00079">
    <property type="entry name" value="G6PDHDRGNASE"/>
</dbReference>
<evidence type="ECO:0000259" key="8">
    <source>
        <dbReference type="Pfam" id="PF00479"/>
    </source>
</evidence>
<dbReference type="GO" id="GO:0005829">
    <property type="term" value="C:cytosol"/>
    <property type="evidence" value="ECO:0007669"/>
    <property type="project" value="TreeGrafter"/>
</dbReference>
<evidence type="ECO:0000256" key="5">
    <source>
        <dbReference type="ARBA" id="ARBA00023002"/>
    </source>
</evidence>
<evidence type="ECO:0000256" key="1">
    <source>
        <dbReference type="ARBA" id="ARBA00004937"/>
    </source>
</evidence>
<proteinExistence type="inferred from homology"/>
<feature type="binding site" evidence="7">
    <location>
        <position position="146"/>
    </location>
    <ligand>
        <name>NADP(+)</name>
        <dbReference type="ChEBI" id="CHEBI:58349"/>
    </ligand>
</feature>